<sequence length="570" mass="63467">MSAIDQKYNQLGGAGSFLGNPRTEERVCPDGVGHYRHYDHGSIYWHPDTGAYEVHGAIRTRWSGLGWERSFLGYPKTDETTTPDGEGRFNHFQGGSIYWHPDTGAYEVHGAIRAKWSSLGWERSFLGYPLTNETPTPDTQGRFNHFQGGSIYWHPRTGAHEVHGAIRHKWATLGRERSFLGYPKTDETATPDGVGRYNHFEHGSVYWHPATGANEVHGSIRSMWSWNGWERRIGYPKTDETPMNQADNGRYNEFQKGAIGWTPDQGAWLDFTGAGEGRFSGNVRLYKHANYNGTSHNYSLSTNKPLIFKQDLSRFGLHDNVSSLKLNGISETCSVYLYQHSKWNGRYIRITGKQNGGQYDLSSVGGSINDKISSVQAVNHGKASVLLTKDKLQELAANQVATIDVPGIEWTGSPSVNLIPGERAIKIRIEGTVEATWPDSDVKIDIYFRPYVAGERLVKVYLARWWAHSGGSFGGYANSTILGKIKKYFQDNSASLANSLNTVLAFKLSKLNDVPDFASEAINVRRVNILPEGFEIVLSDTDLGAVLLRSADIEELSTERPAGQKTQGSV</sequence>
<protein>
    <submittedName>
        <fullName evidence="1">Uncharacterized protein</fullName>
    </submittedName>
</protein>
<dbReference type="InterPro" id="IPR011024">
    <property type="entry name" value="G_crystallin-like"/>
</dbReference>
<reference evidence="1" key="1">
    <citation type="submission" date="2018-06" db="EMBL/GenBank/DDBJ databases">
        <authorList>
            <person name="Zhirakovskaya E."/>
        </authorList>
    </citation>
    <scope>NUCLEOTIDE SEQUENCE</scope>
</reference>
<organism evidence="1">
    <name type="scientific">hydrothermal vent metagenome</name>
    <dbReference type="NCBI Taxonomy" id="652676"/>
    <lineage>
        <taxon>unclassified sequences</taxon>
        <taxon>metagenomes</taxon>
        <taxon>ecological metagenomes</taxon>
    </lineage>
</organism>
<dbReference type="Gene3D" id="2.60.20.10">
    <property type="entry name" value="Crystallins"/>
    <property type="match status" value="1"/>
</dbReference>
<gene>
    <name evidence="1" type="ORF">MNBD_NITROSPIRAE02-1219</name>
</gene>
<evidence type="ECO:0000313" key="1">
    <source>
        <dbReference type="EMBL" id="VAX31089.1"/>
    </source>
</evidence>
<accession>A0A3B1CLQ8</accession>
<dbReference type="Pfam" id="PF08310">
    <property type="entry name" value="LGFP"/>
    <property type="match status" value="5"/>
</dbReference>
<dbReference type="AlphaFoldDB" id="A0A3B1CLQ8"/>
<name>A0A3B1CLQ8_9ZZZZ</name>
<dbReference type="SUPFAM" id="SSF49695">
    <property type="entry name" value="gamma-Crystallin-like"/>
    <property type="match status" value="1"/>
</dbReference>
<proteinExistence type="predicted"/>
<dbReference type="EMBL" id="UOGH01000196">
    <property type="protein sequence ID" value="VAX31089.1"/>
    <property type="molecule type" value="Genomic_DNA"/>
</dbReference>
<dbReference type="InterPro" id="IPR013207">
    <property type="entry name" value="LGFP"/>
</dbReference>